<dbReference type="KEGG" id="fls:GLV81_06190"/>
<protein>
    <submittedName>
        <fullName evidence="2">Ligase-associated DNA damage response exonuclease</fullName>
        <ecNumber evidence="2">3.1.-.-</ecNumber>
    </submittedName>
</protein>
<dbReference type="GO" id="GO:0016874">
    <property type="term" value="F:ligase activity"/>
    <property type="evidence" value="ECO:0007669"/>
    <property type="project" value="UniProtKB-KW"/>
</dbReference>
<keyword evidence="3" id="KW-1185">Reference proteome</keyword>
<keyword evidence="2" id="KW-0269">Exonuclease</keyword>
<dbReference type="RefSeq" id="WP_157477770.1">
    <property type="nucleotide sequence ID" value="NZ_CP046566.1"/>
</dbReference>
<keyword evidence="2" id="KW-0540">Nuclease</keyword>
<dbReference type="NCBIfam" id="TIGR04122">
    <property type="entry name" value="Xnuc_lig_assoc"/>
    <property type="match status" value="1"/>
</dbReference>
<organism evidence="2 3">
    <name type="scientific">Phnomibacter ginsenosidimutans</name>
    <dbReference type="NCBI Taxonomy" id="2676868"/>
    <lineage>
        <taxon>Bacteria</taxon>
        <taxon>Pseudomonadati</taxon>
        <taxon>Bacteroidota</taxon>
        <taxon>Chitinophagia</taxon>
        <taxon>Chitinophagales</taxon>
        <taxon>Chitinophagaceae</taxon>
        <taxon>Phnomibacter</taxon>
    </lineage>
</organism>
<evidence type="ECO:0000256" key="1">
    <source>
        <dbReference type="SAM" id="MobiDB-lite"/>
    </source>
</evidence>
<accession>A0A6I6GLE3</accession>
<dbReference type="SUPFAM" id="SSF56281">
    <property type="entry name" value="Metallo-hydrolase/oxidoreductase"/>
    <property type="match status" value="1"/>
</dbReference>
<sequence>MSLIQFTDKGLYCPAGDFYIDPWRPVQRAVITHAHSDHARWGSARYLSHHLSKGMLRQRLGQDIALQTIGWEEPMRIHDVELTLFPAGHIVGSSMVRVAAHGETWLITGDYKLEDDGLSTAWHPVACTHMVTECTFGLPIYQWQPQQQVYNEMCAWVAHNHQQQYTSVFYAYSLGKAQRIQRALAATGLRIWLHGAIANANEALQADGIVLPECHRITADTNKADIEGQIVIAPPSAAGSAWLKKAGRYRDANCSGWMQVRGNKRRNNSDAGFVLSDHADWPSLLQAVQLCGAEKVYSTHGFTDSFSRYLREEKNTWSEAVQTQYGGEEDATETTGGAA</sequence>
<dbReference type="GO" id="GO:0036297">
    <property type="term" value="P:interstrand cross-link repair"/>
    <property type="evidence" value="ECO:0007669"/>
    <property type="project" value="TreeGrafter"/>
</dbReference>
<dbReference type="Gene3D" id="3.60.15.10">
    <property type="entry name" value="Ribonuclease Z/Hydroxyacylglutathione hydrolase-like"/>
    <property type="match status" value="1"/>
</dbReference>
<dbReference type="PANTHER" id="PTHR23240:SF6">
    <property type="entry name" value="DNA CROSS-LINK REPAIR 1A PROTEIN"/>
    <property type="match status" value="1"/>
</dbReference>
<dbReference type="Proteomes" id="UP000426027">
    <property type="component" value="Chromosome"/>
</dbReference>
<keyword evidence="2" id="KW-0436">Ligase</keyword>
<reference evidence="2 3" key="1">
    <citation type="submission" date="2019-11" db="EMBL/GenBank/DDBJ databases">
        <authorList>
            <person name="Im W.T."/>
        </authorList>
    </citation>
    <scope>NUCLEOTIDE SEQUENCE [LARGE SCALE GENOMIC DNA]</scope>
    <source>
        <strain evidence="2 3">SB-02</strain>
    </source>
</reference>
<proteinExistence type="predicted"/>
<keyword evidence="2" id="KW-0378">Hydrolase</keyword>
<evidence type="ECO:0000313" key="2">
    <source>
        <dbReference type="EMBL" id="QGW27732.1"/>
    </source>
</evidence>
<dbReference type="EMBL" id="CP046566">
    <property type="protein sequence ID" value="QGW27732.1"/>
    <property type="molecule type" value="Genomic_DNA"/>
</dbReference>
<gene>
    <name evidence="2" type="ORF">GLV81_06190</name>
</gene>
<dbReference type="GO" id="GO:0003684">
    <property type="term" value="F:damaged DNA binding"/>
    <property type="evidence" value="ECO:0007669"/>
    <property type="project" value="TreeGrafter"/>
</dbReference>
<feature type="region of interest" description="Disordered" evidence="1">
    <location>
        <begin position="320"/>
        <end position="339"/>
    </location>
</feature>
<dbReference type="AlphaFoldDB" id="A0A6I6GLE3"/>
<name>A0A6I6GLE3_9BACT</name>
<dbReference type="InterPro" id="IPR026360">
    <property type="entry name" value="Xnuc_lig_assoc"/>
</dbReference>
<evidence type="ECO:0000313" key="3">
    <source>
        <dbReference type="Proteomes" id="UP000426027"/>
    </source>
</evidence>
<dbReference type="EC" id="3.1.-.-" evidence="2"/>
<dbReference type="InterPro" id="IPR036866">
    <property type="entry name" value="RibonucZ/Hydroxyglut_hydro"/>
</dbReference>
<dbReference type="GO" id="GO:0006303">
    <property type="term" value="P:double-strand break repair via nonhomologous end joining"/>
    <property type="evidence" value="ECO:0007669"/>
    <property type="project" value="TreeGrafter"/>
</dbReference>
<dbReference type="GO" id="GO:0035312">
    <property type="term" value="F:5'-3' DNA exonuclease activity"/>
    <property type="evidence" value="ECO:0007669"/>
    <property type="project" value="TreeGrafter"/>
</dbReference>
<dbReference type="PANTHER" id="PTHR23240">
    <property type="entry name" value="DNA CROSS-LINK REPAIR PROTEIN PSO2/SNM1-RELATED"/>
    <property type="match status" value="1"/>
</dbReference>